<dbReference type="AlphaFoldDB" id="B4NTX4"/>
<dbReference type="InterPro" id="IPR051956">
    <property type="entry name" value="eIF2B_epsilon"/>
</dbReference>
<gene>
    <name evidence="2" type="primary">Dsim\GD24620</name>
    <name evidence="2" type="ORF">Dsim_GD24620</name>
</gene>
<dbReference type="STRING" id="7240.B4NTX4"/>
<dbReference type="PANTHER" id="PTHR45887:SF1">
    <property type="entry name" value="TRANSLATION INITIATION FACTOR EIF-2B SUBUNIT EPSILON"/>
    <property type="match status" value="1"/>
</dbReference>
<accession>B4NTX4</accession>
<dbReference type="InterPro" id="IPR005835">
    <property type="entry name" value="NTP_transferase_dom"/>
</dbReference>
<dbReference type="PANTHER" id="PTHR45887">
    <property type="entry name" value="TRANSLATION INITIATION FACTOR EIF-2B SUBUNIT EPSILON"/>
    <property type="match status" value="1"/>
</dbReference>
<dbReference type="Pfam" id="PF00483">
    <property type="entry name" value="NTP_transferase"/>
    <property type="match status" value="1"/>
</dbReference>
<dbReference type="OrthoDB" id="424572at2759"/>
<sequence>MAQFEKEIVQAVLIADNNVWNFKPLSDEGSTALLPLVNVRMLDYALMALNRSGVEEVFVYTSLYRSSIREHIRAGIATDAAWSFKMTVHVIGGEGCPCFGDAMRDLDNKALIRGNFFCSAPIP</sequence>
<dbReference type="OMA" id="NVPLINY"/>
<dbReference type="SUPFAM" id="SSF53448">
    <property type="entry name" value="Nucleotide-diphospho-sugar transferases"/>
    <property type="match status" value="1"/>
</dbReference>
<dbReference type="InterPro" id="IPR029044">
    <property type="entry name" value="Nucleotide-diphossugar_trans"/>
</dbReference>
<reference evidence="2 3" key="1">
    <citation type="journal article" date="2007" name="Nature">
        <title>Evolution of genes and genomes on the Drosophila phylogeny.</title>
        <authorList>
            <consortium name="Drosophila 12 Genomes Consortium"/>
            <person name="Clark A.G."/>
            <person name="Eisen M.B."/>
            <person name="Smith D.R."/>
            <person name="Bergman C.M."/>
            <person name="Oliver B."/>
            <person name="Markow T.A."/>
            <person name="Kaufman T.C."/>
            <person name="Kellis M."/>
            <person name="Gelbart W."/>
            <person name="Iyer V.N."/>
            <person name="Pollard D.A."/>
            <person name="Sackton T.B."/>
            <person name="Larracuente A.M."/>
            <person name="Singh N.D."/>
            <person name="Abad J.P."/>
            <person name="Abt D.N."/>
            <person name="Adryan B."/>
            <person name="Aguade M."/>
            <person name="Akashi H."/>
            <person name="Anderson W.W."/>
            <person name="Aquadro C.F."/>
            <person name="Ardell D.H."/>
            <person name="Arguello R."/>
            <person name="Artieri C.G."/>
            <person name="Barbash D.A."/>
            <person name="Barker D."/>
            <person name="Barsanti P."/>
            <person name="Batterham P."/>
            <person name="Batzoglou S."/>
            <person name="Begun D."/>
            <person name="Bhutkar A."/>
            <person name="Blanco E."/>
            <person name="Bosak S.A."/>
            <person name="Bradley R.K."/>
            <person name="Brand A.D."/>
            <person name="Brent M.R."/>
            <person name="Brooks A.N."/>
            <person name="Brown R.H."/>
            <person name="Butlin R.K."/>
            <person name="Caggese C."/>
            <person name="Calvi B.R."/>
            <person name="Bernardo de Carvalho A."/>
            <person name="Caspi A."/>
            <person name="Castrezana S."/>
            <person name="Celniker S.E."/>
            <person name="Chang J.L."/>
            <person name="Chapple C."/>
            <person name="Chatterji S."/>
            <person name="Chinwalla A."/>
            <person name="Civetta A."/>
            <person name="Clifton S.W."/>
            <person name="Comeron J.M."/>
            <person name="Costello J.C."/>
            <person name="Coyne J.A."/>
            <person name="Daub J."/>
            <person name="David R.G."/>
            <person name="Delcher A.L."/>
            <person name="Delehaunty K."/>
            <person name="Do C.B."/>
            <person name="Ebling H."/>
            <person name="Edwards K."/>
            <person name="Eickbush T."/>
            <person name="Evans J.D."/>
            <person name="Filipski A."/>
            <person name="Findeiss S."/>
            <person name="Freyhult E."/>
            <person name="Fulton L."/>
            <person name="Fulton R."/>
            <person name="Garcia A.C."/>
            <person name="Gardiner A."/>
            <person name="Garfield D.A."/>
            <person name="Garvin B.E."/>
            <person name="Gibson G."/>
            <person name="Gilbert D."/>
            <person name="Gnerre S."/>
            <person name="Godfrey J."/>
            <person name="Good R."/>
            <person name="Gotea V."/>
            <person name="Gravely B."/>
            <person name="Greenberg A.J."/>
            <person name="Griffiths-Jones S."/>
            <person name="Gross S."/>
            <person name="Guigo R."/>
            <person name="Gustafson E.A."/>
            <person name="Haerty W."/>
            <person name="Hahn M.W."/>
            <person name="Halligan D.L."/>
            <person name="Halpern A.L."/>
            <person name="Halter G.M."/>
            <person name="Han M.V."/>
            <person name="Heger A."/>
            <person name="Hillier L."/>
            <person name="Hinrichs A.S."/>
            <person name="Holmes I."/>
            <person name="Hoskins R.A."/>
            <person name="Hubisz M.J."/>
            <person name="Hultmark D."/>
            <person name="Huntley M.A."/>
            <person name="Jaffe D.B."/>
            <person name="Jagadeeshan S."/>
            <person name="Jeck W.R."/>
            <person name="Johnson J."/>
            <person name="Jones C.D."/>
            <person name="Jordan W.C."/>
            <person name="Karpen G.H."/>
            <person name="Kataoka E."/>
            <person name="Keightley P.D."/>
            <person name="Kheradpour P."/>
            <person name="Kirkness E.F."/>
            <person name="Koerich L.B."/>
            <person name="Kristiansen K."/>
            <person name="Kudrna D."/>
            <person name="Kulathinal R.J."/>
            <person name="Kumar S."/>
            <person name="Kwok R."/>
            <person name="Lander E."/>
            <person name="Langley C.H."/>
            <person name="Lapoint R."/>
            <person name="Lazzaro B.P."/>
            <person name="Lee S.J."/>
            <person name="Levesque L."/>
            <person name="Li R."/>
            <person name="Lin C.F."/>
            <person name="Lin M.F."/>
            <person name="Lindblad-Toh K."/>
            <person name="Llopart A."/>
            <person name="Long M."/>
            <person name="Low L."/>
            <person name="Lozovsky E."/>
            <person name="Lu J."/>
            <person name="Luo M."/>
            <person name="Machado C.A."/>
            <person name="Makalowski W."/>
            <person name="Marzo M."/>
            <person name="Matsuda M."/>
            <person name="Matzkin L."/>
            <person name="McAllister B."/>
            <person name="McBride C.S."/>
            <person name="McKernan B."/>
            <person name="McKernan K."/>
            <person name="Mendez-Lago M."/>
            <person name="Minx P."/>
            <person name="Mollenhauer M.U."/>
            <person name="Montooth K."/>
            <person name="Mount S.M."/>
            <person name="Mu X."/>
            <person name="Myers E."/>
            <person name="Negre B."/>
            <person name="Newfeld S."/>
            <person name="Nielsen R."/>
            <person name="Noor M.A."/>
            <person name="O'Grady P."/>
            <person name="Pachter L."/>
            <person name="Papaceit M."/>
            <person name="Parisi M.J."/>
            <person name="Parisi M."/>
            <person name="Parts L."/>
            <person name="Pedersen J.S."/>
            <person name="Pesole G."/>
            <person name="Phillippy A.M."/>
            <person name="Ponting C.P."/>
            <person name="Pop M."/>
            <person name="Porcelli D."/>
            <person name="Powell J.R."/>
            <person name="Prohaska S."/>
            <person name="Pruitt K."/>
            <person name="Puig M."/>
            <person name="Quesneville H."/>
            <person name="Ram K.R."/>
            <person name="Rand D."/>
            <person name="Rasmussen M.D."/>
            <person name="Reed L.K."/>
            <person name="Reenan R."/>
            <person name="Reily A."/>
            <person name="Remington K.A."/>
            <person name="Rieger T.T."/>
            <person name="Ritchie M.G."/>
            <person name="Robin C."/>
            <person name="Rogers Y.H."/>
            <person name="Rohde C."/>
            <person name="Rozas J."/>
            <person name="Rubenfield M.J."/>
            <person name="Ruiz A."/>
            <person name="Russo S."/>
            <person name="Salzberg S.L."/>
            <person name="Sanchez-Gracia A."/>
            <person name="Saranga D.J."/>
            <person name="Sato H."/>
            <person name="Schaeffer S.W."/>
            <person name="Schatz M.C."/>
            <person name="Schlenke T."/>
            <person name="Schwartz R."/>
            <person name="Segarra C."/>
            <person name="Singh R.S."/>
            <person name="Sirot L."/>
            <person name="Sirota M."/>
            <person name="Sisneros N.B."/>
            <person name="Smith C.D."/>
            <person name="Smith T.F."/>
            <person name="Spieth J."/>
            <person name="Stage D.E."/>
            <person name="Stark A."/>
            <person name="Stephan W."/>
            <person name="Strausberg R.L."/>
            <person name="Strempel S."/>
            <person name="Sturgill D."/>
            <person name="Sutton G."/>
            <person name="Sutton G.G."/>
            <person name="Tao W."/>
            <person name="Teichmann S."/>
            <person name="Tobari Y.N."/>
            <person name="Tomimura Y."/>
            <person name="Tsolas J.M."/>
            <person name="Valente V.L."/>
            <person name="Venter E."/>
            <person name="Venter J.C."/>
            <person name="Vicario S."/>
            <person name="Vieira F.G."/>
            <person name="Vilella A.J."/>
            <person name="Villasante A."/>
            <person name="Walenz B."/>
            <person name="Wang J."/>
            <person name="Wasserman M."/>
            <person name="Watts T."/>
            <person name="Wilson D."/>
            <person name="Wilson R.K."/>
            <person name="Wing R.A."/>
            <person name="Wolfner M.F."/>
            <person name="Wong A."/>
            <person name="Wong G.K."/>
            <person name="Wu C.I."/>
            <person name="Wu G."/>
            <person name="Yamamoto D."/>
            <person name="Yang H.P."/>
            <person name="Yang S.P."/>
            <person name="Yorke J.A."/>
            <person name="Yoshida K."/>
            <person name="Zdobnov E."/>
            <person name="Zhang P."/>
            <person name="Zhang Y."/>
            <person name="Zimin A.V."/>
            <person name="Baldwin J."/>
            <person name="Abdouelleil A."/>
            <person name="Abdulkadir J."/>
            <person name="Abebe A."/>
            <person name="Abera B."/>
            <person name="Abreu J."/>
            <person name="Acer S.C."/>
            <person name="Aftuck L."/>
            <person name="Alexander A."/>
            <person name="An P."/>
            <person name="Anderson E."/>
            <person name="Anderson S."/>
            <person name="Arachi H."/>
            <person name="Azer M."/>
            <person name="Bachantsang P."/>
            <person name="Barry A."/>
            <person name="Bayul T."/>
            <person name="Berlin A."/>
            <person name="Bessette D."/>
            <person name="Bloom T."/>
            <person name="Blye J."/>
            <person name="Boguslavskiy L."/>
            <person name="Bonnet C."/>
            <person name="Boukhgalter B."/>
            <person name="Bourzgui I."/>
            <person name="Brown A."/>
            <person name="Cahill P."/>
            <person name="Channer S."/>
            <person name="Cheshatsang Y."/>
            <person name="Chuda L."/>
            <person name="Citroen M."/>
            <person name="Collymore A."/>
            <person name="Cooke P."/>
            <person name="Costello M."/>
            <person name="D'Aco K."/>
            <person name="Daza R."/>
            <person name="De Haan G."/>
            <person name="DeGray S."/>
            <person name="DeMaso C."/>
            <person name="Dhargay N."/>
            <person name="Dooley K."/>
            <person name="Dooley E."/>
            <person name="Doricent M."/>
            <person name="Dorje P."/>
            <person name="Dorjee K."/>
            <person name="Dupes A."/>
            <person name="Elong R."/>
            <person name="Falk J."/>
            <person name="Farina A."/>
            <person name="Faro S."/>
            <person name="Ferguson D."/>
            <person name="Fisher S."/>
            <person name="Foley C.D."/>
            <person name="Franke A."/>
            <person name="Friedrich D."/>
            <person name="Gadbois L."/>
            <person name="Gearin G."/>
            <person name="Gearin C.R."/>
            <person name="Giannoukos G."/>
            <person name="Goode T."/>
            <person name="Graham J."/>
            <person name="Grandbois E."/>
            <person name="Grewal S."/>
            <person name="Gyaltsen K."/>
            <person name="Hafez N."/>
            <person name="Hagos B."/>
            <person name="Hall J."/>
            <person name="Henson C."/>
            <person name="Hollinger A."/>
            <person name="Honan T."/>
            <person name="Huard M.D."/>
            <person name="Hughes L."/>
            <person name="Hurhula B."/>
            <person name="Husby M.E."/>
            <person name="Kamat A."/>
            <person name="Kanga B."/>
            <person name="Kashin S."/>
            <person name="Khazanovich D."/>
            <person name="Kisner P."/>
            <person name="Lance K."/>
            <person name="Lara M."/>
            <person name="Lee W."/>
            <person name="Lennon N."/>
            <person name="Letendre F."/>
            <person name="LeVine R."/>
            <person name="Lipovsky A."/>
            <person name="Liu X."/>
            <person name="Liu J."/>
            <person name="Liu S."/>
            <person name="Lokyitsang T."/>
            <person name="Lokyitsang Y."/>
            <person name="Lubonja R."/>
            <person name="Lui A."/>
            <person name="MacDonald P."/>
            <person name="Magnisalis V."/>
            <person name="Maru K."/>
            <person name="Matthews C."/>
            <person name="McCusker W."/>
            <person name="McDonough S."/>
            <person name="Mehta T."/>
            <person name="Meldrim J."/>
            <person name="Meneus L."/>
            <person name="Mihai O."/>
            <person name="Mihalev A."/>
            <person name="Mihova T."/>
            <person name="Mittelman R."/>
            <person name="Mlenga V."/>
            <person name="Montmayeur A."/>
            <person name="Mulrain L."/>
            <person name="Navidi A."/>
            <person name="Naylor J."/>
            <person name="Negash T."/>
            <person name="Nguyen T."/>
            <person name="Nguyen N."/>
            <person name="Nicol R."/>
            <person name="Norbu C."/>
            <person name="Norbu N."/>
            <person name="Novod N."/>
            <person name="O'Neill B."/>
            <person name="Osman S."/>
            <person name="Markiewicz E."/>
            <person name="Oyono O.L."/>
            <person name="Patti C."/>
            <person name="Phunkhang P."/>
            <person name="Pierre F."/>
            <person name="Priest M."/>
            <person name="Raghuraman S."/>
            <person name="Rege F."/>
            <person name="Reyes R."/>
            <person name="Rise C."/>
            <person name="Rogov P."/>
            <person name="Ross K."/>
            <person name="Ryan E."/>
            <person name="Settipalli S."/>
            <person name="Shea T."/>
            <person name="Sherpa N."/>
            <person name="Shi L."/>
            <person name="Shih D."/>
            <person name="Sparrow T."/>
            <person name="Spaulding J."/>
            <person name="Stalker J."/>
            <person name="Stange-Thomann N."/>
            <person name="Stavropoulos S."/>
            <person name="Stone C."/>
            <person name="Strader C."/>
            <person name="Tesfaye S."/>
            <person name="Thomson T."/>
            <person name="Thoulutsang Y."/>
            <person name="Thoulutsang D."/>
            <person name="Topham K."/>
            <person name="Topping I."/>
            <person name="Tsamla T."/>
            <person name="Vassiliev H."/>
            <person name="Vo A."/>
            <person name="Wangchuk T."/>
            <person name="Wangdi T."/>
            <person name="Weiand M."/>
            <person name="Wilkinson J."/>
            <person name="Wilson A."/>
            <person name="Yadav S."/>
            <person name="Young G."/>
            <person name="Yu Q."/>
            <person name="Zembek L."/>
            <person name="Zhong D."/>
            <person name="Zimmer A."/>
            <person name="Zwirko Z."/>
            <person name="Jaffe D.B."/>
            <person name="Alvarez P."/>
            <person name="Brockman W."/>
            <person name="Butler J."/>
            <person name="Chin C."/>
            <person name="Gnerre S."/>
            <person name="Grabherr M."/>
            <person name="Kleber M."/>
            <person name="Mauceli E."/>
            <person name="MacCallum I."/>
        </authorList>
    </citation>
    <scope>NUCLEOTIDE SEQUENCE [LARGE SCALE GENOMIC DNA]</scope>
    <source>
        <strain evidence="3">white501</strain>
    </source>
</reference>
<dbReference type="Gene3D" id="3.90.550.10">
    <property type="entry name" value="Spore Coat Polysaccharide Biosynthesis Protein SpsA, Chain A"/>
    <property type="match status" value="1"/>
</dbReference>
<evidence type="ECO:0000313" key="3">
    <source>
        <dbReference type="Proteomes" id="UP000000304"/>
    </source>
</evidence>
<dbReference type="GO" id="GO:0005085">
    <property type="term" value="F:guanyl-nucleotide exchange factor activity"/>
    <property type="evidence" value="ECO:0007669"/>
    <property type="project" value="EnsemblMetazoa"/>
</dbReference>
<evidence type="ECO:0000259" key="1">
    <source>
        <dbReference type="Pfam" id="PF00483"/>
    </source>
</evidence>
<dbReference type="GO" id="GO:0005851">
    <property type="term" value="C:eukaryotic translation initiation factor 2B complex"/>
    <property type="evidence" value="ECO:0007669"/>
    <property type="project" value="TreeGrafter"/>
</dbReference>
<keyword evidence="3" id="KW-1185">Reference proteome</keyword>
<dbReference type="GO" id="GO:0003743">
    <property type="term" value="F:translation initiation factor activity"/>
    <property type="evidence" value="ECO:0007669"/>
    <property type="project" value="TreeGrafter"/>
</dbReference>
<protein>
    <submittedName>
        <fullName evidence="2">GD24620</fullName>
    </submittedName>
</protein>
<dbReference type="GO" id="GO:0031369">
    <property type="term" value="F:translation initiation factor binding"/>
    <property type="evidence" value="ECO:0007669"/>
    <property type="project" value="TreeGrafter"/>
</dbReference>
<proteinExistence type="predicted"/>
<dbReference type="EMBL" id="CH983373">
    <property type="protein sequence ID" value="EDX16421.1"/>
    <property type="molecule type" value="Genomic_DNA"/>
</dbReference>
<evidence type="ECO:0000313" key="2">
    <source>
        <dbReference type="EMBL" id="EDX16421.1"/>
    </source>
</evidence>
<name>B4NTX4_DROSI</name>
<organism evidence="2 3">
    <name type="scientific">Drosophila simulans</name>
    <name type="common">Fruit fly</name>
    <dbReference type="NCBI Taxonomy" id="7240"/>
    <lineage>
        <taxon>Eukaryota</taxon>
        <taxon>Metazoa</taxon>
        <taxon>Ecdysozoa</taxon>
        <taxon>Arthropoda</taxon>
        <taxon>Hexapoda</taxon>
        <taxon>Insecta</taxon>
        <taxon>Pterygota</taxon>
        <taxon>Neoptera</taxon>
        <taxon>Endopterygota</taxon>
        <taxon>Diptera</taxon>
        <taxon>Brachycera</taxon>
        <taxon>Muscomorpha</taxon>
        <taxon>Ephydroidea</taxon>
        <taxon>Drosophilidae</taxon>
        <taxon>Drosophila</taxon>
        <taxon>Sophophora</taxon>
    </lineage>
</organism>
<dbReference type="Proteomes" id="UP000000304">
    <property type="component" value="Unassembled WGS sequence"/>
</dbReference>
<dbReference type="HOGENOM" id="CLU_2017642_0_0_1"/>
<feature type="domain" description="Nucleotidyl transferase" evidence="1">
    <location>
        <begin position="23"/>
        <end position="77"/>
    </location>
</feature>